<feature type="transmembrane region" description="Helical" evidence="9">
    <location>
        <begin position="347"/>
        <end position="376"/>
    </location>
</feature>
<comment type="similarity">
    <text evidence="2">Belongs to the V-ATPase 116 kDa subunit family.</text>
</comment>
<sequence>MAVSTMQAVSIIGLTNDIDNVISVLGESGVFHPDNVSSFYSNTKDFTHLQSKNIYAEPLNTLKATLGLTKRKFNLVDVSDFNPTFKEIELFTNQINSDIEVLADDRLFVEEQLMQAKENLVETTHFVGLGVEIEKVLTLKYISSRFGRLPKESFEKLSAYKDNPYVDFIVCTEDKSHYWGVYFAPIDKTEEIDRIFSGLYFEKCDVLGVNDTPRIHLKKLESLIPHLEEKLKEAQKRVDDYVDKYEVRICKYLSKLEELNLYAKIRTKALQYSKSFIIVGWVPTEDAKPLRRRLKKIASVNVDFSDGKTEIAKSPPVKLKNCFLAKPFEFYTEMYGVPKYNEIDPSLFIAITYVIIFGIMFADLGQGICVSIVGALMWKLKKMKIGKILMPCGISSAIFGCVFGSVFGFEHVLDPLYKALFGLDEKPIEVMSSNSIVMILLAAVSIGITLVVVAMGLNIYSSFKQGDVGKALFGSSGCAGLVFYCSIIFGVVGQLVLGLQVFSLAYILCLIVLPYLLIFFGEPLGLLIAGEKDWQPESWGGYILEHAIESIEFLLEYVTNTVSFLRVGAFVLVHAGMMTVVFVLAQTAPAVAYWPVVVLGNVFVMVLEALLVAIQVLRLEYYEMFSRFYSGEGRPYEPVKLNID</sequence>
<gene>
    <name evidence="10" type="ORF">RBATCC27255_01330</name>
</gene>
<comment type="subcellular location">
    <subcellularLocation>
        <location evidence="1">Membrane</location>
        <topology evidence="1">Multi-pass membrane protein</topology>
    </subcellularLocation>
</comment>
<keyword evidence="6" id="KW-0406">Ion transport</keyword>
<keyword evidence="3" id="KW-0813">Transport</keyword>
<keyword evidence="4 9" id="KW-0812">Transmembrane</keyword>
<keyword evidence="7 9" id="KW-0472">Membrane</keyword>
<dbReference type="AlphaFoldDB" id="A0A2N0UMQ1"/>
<feature type="coiled-coil region" evidence="8">
    <location>
        <begin position="217"/>
        <end position="244"/>
    </location>
</feature>
<evidence type="ECO:0000256" key="8">
    <source>
        <dbReference type="SAM" id="Coils"/>
    </source>
</evidence>
<keyword evidence="11" id="KW-1185">Reference proteome</keyword>
<proteinExistence type="inferred from homology"/>
<dbReference type="GO" id="GO:0033179">
    <property type="term" value="C:proton-transporting V-type ATPase, V0 domain"/>
    <property type="evidence" value="ECO:0007669"/>
    <property type="project" value="InterPro"/>
</dbReference>
<dbReference type="GO" id="GO:0007035">
    <property type="term" value="P:vacuolar acidification"/>
    <property type="evidence" value="ECO:0007669"/>
    <property type="project" value="TreeGrafter"/>
</dbReference>
<keyword evidence="8" id="KW-0175">Coiled coil</keyword>
<keyword evidence="5 9" id="KW-1133">Transmembrane helix</keyword>
<evidence type="ECO:0000256" key="9">
    <source>
        <dbReference type="SAM" id="Phobius"/>
    </source>
</evidence>
<evidence type="ECO:0000256" key="4">
    <source>
        <dbReference type="ARBA" id="ARBA00022692"/>
    </source>
</evidence>
<evidence type="ECO:0000256" key="3">
    <source>
        <dbReference type="ARBA" id="ARBA00022448"/>
    </source>
</evidence>
<feature type="transmembrane region" description="Helical" evidence="9">
    <location>
        <begin position="564"/>
        <end position="585"/>
    </location>
</feature>
<feature type="transmembrane region" description="Helical" evidence="9">
    <location>
        <begin position="591"/>
        <end position="617"/>
    </location>
</feature>
<evidence type="ECO:0000256" key="5">
    <source>
        <dbReference type="ARBA" id="ARBA00022989"/>
    </source>
</evidence>
<evidence type="ECO:0000256" key="1">
    <source>
        <dbReference type="ARBA" id="ARBA00004141"/>
    </source>
</evidence>
<evidence type="ECO:0000313" key="11">
    <source>
        <dbReference type="Proteomes" id="UP000233425"/>
    </source>
</evidence>
<feature type="transmembrane region" description="Helical" evidence="9">
    <location>
        <begin position="503"/>
        <end position="529"/>
    </location>
</feature>
<organism evidence="10 11">
    <name type="scientific">Ruminococcus bromii</name>
    <dbReference type="NCBI Taxonomy" id="40518"/>
    <lineage>
        <taxon>Bacteria</taxon>
        <taxon>Bacillati</taxon>
        <taxon>Bacillota</taxon>
        <taxon>Clostridia</taxon>
        <taxon>Eubacteriales</taxon>
        <taxon>Oscillospiraceae</taxon>
        <taxon>Ruminococcus</taxon>
    </lineage>
</organism>
<dbReference type="GO" id="GO:0016471">
    <property type="term" value="C:vacuolar proton-transporting V-type ATPase complex"/>
    <property type="evidence" value="ECO:0007669"/>
    <property type="project" value="TreeGrafter"/>
</dbReference>
<evidence type="ECO:0000313" key="10">
    <source>
        <dbReference type="EMBL" id="PKD28276.1"/>
    </source>
</evidence>
<dbReference type="EMBL" id="NNSR01000063">
    <property type="protein sequence ID" value="PKD28276.1"/>
    <property type="molecule type" value="Genomic_DNA"/>
</dbReference>
<dbReference type="PANTHER" id="PTHR11629:SF63">
    <property type="entry name" value="V-TYPE PROTON ATPASE SUBUNIT A"/>
    <property type="match status" value="1"/>
</dbReference>
<dbReference type="InterPro" id="IPR002490">
    <property type="entry name" value="V-ATPase_116kDa_su"/>
</dbReference>
<feature type="transmembrane region" description="Helical" evidence="9">
    <location>
        <begin position="388"/>
        <end position="409"/>
    </location>
</feature>
<dbReference type="PANTHER" id="PTHR11629">
    <property type="entry name" value="VACUOLAR PROTON ATPASES"/>
    <property type="match status" value="1"/>
</dbReference>
<comment type="caution">
    <text evidence="10">The sequence shown here is derived from an EMBL/GenBank/DDBJ whole genome shotgun (WGS) entry which is preliminary data.</text>
</comment>
<evidence type="ECO:0000256" key="7">
    <source>
        <dbReference type="ARBA" id="ARBA00023136"/>
    </source>
</evidence>
<feature type="transmembrane region" description="Helical" evidence="9">
    <location>
        <begin position="436"/>
        <end position="460"/>
    </location>
</feature>
<name>A0A2N0UMQ1_9FIRM</name>
<evidence type="ECO:0000256" key="6">
    <source>
        <dbReference type="ARBA" id="ARBA00023065"/>
    </source>
</evidence>
<dbReference type="RefSeq" id="WP_101029313.1">
    <property type="nucleotide sequence ID" value="NZ_CABMMZ010000063.1"/>
</dbReference>
<evidence type="ECO:0000256" key="2">
    <source>
        <dbReference type="ARBA" id="ARBA00009904"/>
    </source>
</evidence>
<accession>A0A2N0UMQ1</accession>
<protein>
    <submittedName>
        <fullName evidence="10">V-type ATP synthase subunit I</fullName>
    </submittedName>
</protein>
<dbReference type="Proteomes" id="UP000233425">
    <property type="component" value="Unassembled WGS sequence"/>
</dbReference>
<dbReference type="GO" id="GO:0051117">
    <property type="term" value="F:ATPase binding"/>
    <property type="evidence" value="ECO:0007669"/>
    <property type="project" value="TreeGrafter"/>
</dbReference>
<dbReference type="GO" id="GO:0046961">
    <property type="term" value="F:proton-transporting ATPase activity, rotational mechanism"/>
    <property type="evidence" value="ECO:0007669"/>
    <property type="project" value="InterPro"/>
</dbReference>
<reference evidence="10" key="1">
    <citation type="journal article" date="2018" name="Environ. Microbiol.">
        <title>Sporulation capability and amylosome conservation among diverse human colonic and rumen isolates of the keystone starch-degrader Ruminococcus bromii.</title>
        <authorList>
            <person name="Mukhopadhya I."/>
            <person name="Morais S."/>
            <person name="Laverde-Gomez J."/>
            <person name="Sheridan P.O."/>
            <person name="Walker A.W."/>
            <person name="Kelly W."/>
            <person name="Klieve A.V."/>
            <person name="Ouwerkerk D."/>
            <person name="Duncan S.H."/>
            <person name="Louis P."/>
            <person name="Koropatkin N."/>
            <person name="Cockburn D."/>
            <person name="Kibler R."/>
            <person name="Cooper P.J."/>
            <person name="Sandoval C."/>
            <person name="Crost E."/>
            <person name="Juge N."/>
            <person name="Bayer E.A."/>
            <person name="Flint H.J."/>
        </authorList>
    </citation>
    <scope>NUCLEOTIDE SEQUENCE [LARGE SCALE GENOMIC DNA]</scope>
    <source>
        <strain evidence="10">ATCC 27255</strain>
    </source>
</reference>
<feature type="transmembrane region" description="Helical" evidence="9">
    <location>
        <begin position="472"/>
        <end position="497"/>
    </location>
</feature>
<dbReference type="Pfam" id="PF01496">
    <property type="entry name" value="V_ATPase_I"/>
    <property type="match status" value="2"/>
</dbReference>